<dbReference type="Pfam" id="PF01032">
    <property type="entry name" value="FecCD"/>
    <property type="match status" value="1"/>
</dbReference>
<dbReference type="SUPFAM" id="SSF81345">
    <property type="entry name" value="ABC transporter involved in vitamin B12 uptake, BtuC"/>
    <property type="match status" value="1"/>
</dbReference>
<keyword evidence="3" id="KW-0813">Transport</keyword>
<evidence type="ECO:0000256" key="6">
    <source>
        <dbReference type="ARBA" id="ARBA00022989"/>
    </source>
</evidence>
<feature type="transmembrane region" description="Helical" evidence="8">
    <location>
        <begin position="189"/>
        <end position="209"/>
    </location>
</feature>
<evidence type="ECO:0000256" key="3">
    <source>
        <dbReference type="ARBA" id="ARBA00022448"/>
    </source>
</evidence>
<keyword evidence="6 8" id="KW-1133">Transmembrane helix</keyword>
<dbReference type="EMBL" id="CP036269">
    <property type="protein sequence ID" value="QDT41989.1"/>
    <property type="molecule type" value="Genomic_DNA"/>
</dbReference>
<accession>A0A517RDN6</accession>
<sequence length="328" mass="34567">MTCKQIFLLLLGVLLAIALASLSLGNQSFSPLRLGQILFGEGDEIQRMILLSFRLPRILMAVMVGAALAVSGVLMQCVLRNDLAEPGIMGVSSGGNLGVSLAIIFGGSELISPWTLPVMSIVCAMTTVLLVCILAYDRYALSPIRLLLTGVAVSTAIGAFTLVLSLNVDRQAYARAVAWMAGSLNKADWNYVAALGGWLGITLPVVWSLHHIMNLLRLREETGLGLGLAVGRWRIFLLLFGVTIGAAAMSVVGSIAFVGLVAPHIGRRLVGPNHLPLLPAAALVGAALLLLADTLGRTLFLPVEMPAGVIVSALGGAYFLYLLMTTRG</sequence>
<dbReference type="OrthoDB" id="9792889at2"/>
<evidence type="ECO:0000256" key="4">
    <source>
        <dbReference type="ARBA" id="ARBA00022475"/>
    </source>
</evidence>
<evidence type="ECO:0000256" key="1">
    <source>
        <dbReference type="ARBA" id="ARBA00004651"/>
    </source>
</evidence>
<dbReference type="Gene3D" id="1.10.3470.10">
    <property type="entry name" value="ABC transporter involved in vitamin B12 uptake, BtuC"/>
    <property type="match status" value="1"/>
</dbReference>
<dbReference type="KEGG" id="gaz:Pan241w_20690"/>
<evidence type="ECO:0000313" key="9">
    <source>
        <dbReference type="EMBL" id="QDT41989.1"/>
    </source>
</evidence>
<dbReference type="GO" id="GO:0033214">
    <property type="term" value="P:siderophore-iron import into cell"/>
    <property type="evidence" value="ECO:0007669"/>
    <property type="project" value="TreeGrafter"/>
</dbReference>
<feature type="transmembrane region" description="Helical" evidence="8">
    <location>
        <begin position="299"/>
        <end position="324"/>
    </location>
</feature>
<gene>
    <name evidence="9" type="primary">feuC</name>
    <name evidence="9" type="ORF">Pan241w_20690</name>
</gene>
<organism evidence="9 10">
    <name type="scientific">Gimesia alba</name>
    <dbReference type="NCBI Taxonomy" id="2527973"/>
    <lineage>
        <taxon>Bacteria</taxon>
        <taxon>Pseudomonadati</taxon>
        <taxon>Planctomycetota</taxon>
        <taxon>Planctomycetia</taxon>
        <taxon>Planctomycetales</taxon>
        <taxon>Planctomycetaceae</taxon>
        <taxon>Gimesia</taxon>
    </lineage>
</organism>
<proteinExistence type="inferred from homology"/>
<evidence type="ECO:0000256" key="2">
    <source>
        <dbReference type="ARBA" id="ARBA00007935"/>
    </source>
</evidence>
<dbReference type="CDD" id="cd06550">
    <property type="entry name" value="TM_ABC_iron-siderophores_like"/>
    <property type="match status" value="1"/>
</dbReference>
<keyword evidence="5 8" id="KW-0812">Transmembrane</keyword>
<dbReference type="AlphaFoldDB" id="A0A517RDN6"/>
<feature type="transmembrane region" description="Helical" evidence="8">
    <location>
        <begin position="114"/>
        <end position="134"/>
    </location>
</feature>
<dbReference type="GO" id="GO:0005886">
    <property type="term" value="C:plasma membrane"/>
    <property type="evidence" value="ECO:0007669"/>
    <property type="project" value="UniProtKB-SubCell"/>
</dbReference>
<feature type="transmembrane region" description="Helical" evidence="8">
    <location>
        <begin position="146"/>
        <end position="166"/>
    </location>
</feature>
<dbReference type="RefSeq" id="WP_145214445.1">
    <property type="nucleotide sequence ID" value="NZ_CP036269.1"/>
</dbReference>
<dbReference type="GO" id="GO:0022857">
    <property type="term" value="F:transmembrane transporter activity"/>
    <property type="evidence" value="ECO:0007669"/>
    <property type="project" value="InterPro"/>
</dbReference>
<reference evidence="9 10" key="1">
    <citation type="submission" date="2019-02" db="EMBL/GenBank/DDBJ databases">
        <title>Deep-cultivation of Planctomycetes and their phenomic and genomic characterization uncovers novel biology.</title>
        <authorList>
            <person name="Wiegand S."/>
            <person name="Jogler M."/>
            <person name="Boedeker C."/>
            <person name="Pinto D."/>
            <person name="Vollmers J."/>
            <person name="Rivas-Marin E."/>
            <person name="Kohn T."/>
            <person name="Peeters S.H."/>
            <person name="Heuer A."/>
            <person name="Rast P."/>
            <person name="Oberbeckmann S."/>
            <person name="Bunk B."/>
            <person name="Jeske O."/>
            <person name="Meyerdierks A."/>
            <person name="Storesund J.E."/>
            <person name="Kallscheuer N."/>
            <person name="Luecker S."/>
            <person name="Lage O.M."/>
            <person name="Pohl T."/>
            <person name="Merkel B.J."/>
            <person name="Hornburger P."/>
            <person name="Mueller R.-W."/>
            <person name="Bruemmer F."/>
            <person name="Labrenz M."/>
            <person name="Spormann A.M."/>
            <person name="Op den Camp H."/>
            <person name="Overmann J."/>
            <person name="Amann R."/>
            <person name="Jetten M.S.M."/>
            <person name="Mascher T."/>
            <person name="Medema M.H."/>
            <person name="Devos D.P."/>
            <person name="Kaster A.-K."/>
            <person name="Ovreas L."/>
            <person name="Rohde M."/>
            <person name="Galperin M.Y."/>
            <person name="Jogler C."/>
        </authorList>
    </citation>
    <scope>NUCLEOTIDE SEQUENCE [LARGE SCALE GENOMIC DNA]</scope>
    <source>
        <strain evidence="9 10">Pan241w</strain>
    </source>
</reference>
<feature type="transmembrane region" description="Helical" evidence="8">
    <location>
        <begin position="58"/>
        <end position="79"/>
    </location>
</feature>
<comment type="subcellular location">
    <subcellularLocation>
        <location evidence="1">Cell membrane</location>
        <topology evidence="1">Multi-pass membrane protein</topology>
    </subcellularLocation>
</comment>
<dbReference type="Proteomes" id="UP000317171">
    <property type="component" value="Chromosome"/>
</dbReference>
<feature type="transmembrane region" description="Helical" evidence="8">
    <location>
        <begin position="235"/>
        <end position="262"/>
    </location>
</feature>
<evidence type="ECO:0000256" key="7">
    <source>
        <dbReference type="ARBA" id="ARBA00023136"/>
    </source>
</evidence>
<comment type="similarity">
    <text evidence="2">Belongs to the binding-protein-dependent transport system permease family. FecCD subfamily.</text>
</comment>
<keyword evidence="7 8" id="KW-0472">Membrane</keyword>
<protein>
    <submittedName>
        <fullName evidence="9">Iron-uptake system permease protein FeuC</fullName>
    </submittedName>
</protein>
<evidence type="ECO:0000256" key="8">
    <source>
        <dbReference type="SAM" id="Phobius"/>
    </source>
</evidence>
<dbReference type="PANTHER" id="PTHR30472">
    <property type="entry name" value="FERRIC ENTEROBACTIN TRANSPORT SYSTEM PERMEASE PROTEIN"/>
    <property type="match status" value="1"/>
</dbReference>
<evidence type="ECO:0000313" key="10">
    <source>
        <dbReference type="Proteomes" id="UP000317171"/>
    </source>
</evidence>
<dbReference type="FunFam" id="1.10.3470.10:FF:000001">
    <property type="entry name" value="Vitamin B12 ABC transporter permease BtuC"/>
    <property type="match status" value="1"/>
</dbReference>
<keyword evidence="4" id="KW-1003">Cell membrane</keyword>
<keyword evidence="10" id="KW-1185">Reference proteome</keyword>
<feature type="transmembrane region" description="Helical" evidence="8">
    <location>
        <begin position="274"/>
        <end position="292"/>
    </location>
</feature>
<dbReference type="InterPro" id="IPR000522">
    <property type="entry name" value="ABC_transptr_permease_BtuC"/>
</dbReference>
<evidence type="ECO:0000256" key="5">
    <source>
        <dbReference type="ARBA" id="ARBA00022692"/>
    </source>
</evidence>
<name>A0A517RDN6_9PLAN</name>
<dbReference type="InterPro" id="IPR037294">
    <property type="entry name" value="ABC_BtuC-like"/>
</dbReference>
<dbReference type="PANTHER" id="PTHR30472:SF64">
    <property type="entry name" value="IRON(3+)-HYDROXAMATE IMPORT SYSTEM PERMEASE PROTEIN FHUG"/>
    <property type="match status" value="1"/>
</dbReference>